<organism evidence="3 4">
    <name type="scientific">Stackebrandtia endophytica</name>
    <dbReference type="NCBI Taxonomy" id="1496996"/>
    <lineage>
        <taxon>Bacteria</taxon>
        <taxon>Bacillati</taxon>
        <taxon>Actinomycetota</taxon>
        <taxon>Actinomycetes</taxon>
        <taxon>Glycomycetales</taxon>
        <taxon>Glycomycetaceae</taxon>
        <taxon>Stackebrandtia</taxon>
    </lineage>
</organism>
<feature type="transmembrane region" description="Helical" evidence="2">
    <location>
        <begin position="76"/>
        <end position="96"/>
    </location>
</feature>
<dbReference type="GO" id="GO:0016020">
    <property type="term" value="C:membrane"/>
    <property type="evidence" value="ECO:0007669"/>
    <property type="project" value="InterPro"/>
</dbReference>
<accession>A0A543B4B7</accession>
<dbReference type="PANTHER" id="PTHR35335:SF1">
    <property type="entry name" value="UPF0716 PROTEIN FXSA"/>
    <property type="match status" value="1"/>
</dbReference>
<proteinExistence type="predicted"/>
<keyword evidence="2" id="KW-0812">Transmembrane</keyword>
<dbReference type="InParanoid" id="A0A543B4B7"/>
<name>A0A543B4B7_9ACTN</name>
<dbReference type="RefSeq" id="WP_170183475.1">
    <property type="nucleotide sequence ID" value="NZ_JBHTGS010000002.1"/>
</dbReference>
<keyword evidence="2" id="KW-0472">Membrane</keyword>
<feature type="transmembrane region" description="Helical" evidence="2">
    <location>
        <begin position="38"/>
        <end position="55"/>
    </location>
</feature>
<dbReference type="Proteomes" id="UP000317043">
    <property type="component" value="Unassembled WGS sequence"/>
</dbReference>
<reference evidence="3 4" key="1">
    <citation type="submission" date="2019-06" db="EMBL/GenBank/DDBJ databases">
        <title>Sequencing the genomes of 1000 actinobacteria strains.</title>
        <authorList>
            <person name="Klenk H.-P."/>
        </authorList>
    </citation>
    <scope>NUCLEOTIDE SEQUENCE [LARGE SCALE GENOMIC DNA]</scope>
    <source>
        <strain evidence="3 4">DSM 45928</strain>
    </source>
</reference>
<dbReference type="InterPro" id="IPR007313">
    <property type="entry name" value="FxsA"/>
</dbReference>
<dbReference type="Pfam" id="PF04186">
    <property type="entry name" value="FxsA"/>
    <property type="match status" value="1"/>
</dbReference>
<feature type="compositionally biased region" description="Acidic residues" evidence="1">
    <location>
        <begin position="153"/>
        <end position="168"/>
    </location>
</feature>
<dbReference type="EMBL" id="VFOW01000001">
    <property type="protein sequence ID" value="TQL79633.1"/>
    <property type="molecule type" value="Genomic_DNA"/>
</dbReference>
<feature type="region of interest" description="Disordered" evidence="1">
    <location>
        <begin position="134"/>
        <end position="189"/>
    </location>
</feature>
<sequence>MPPPQLSYRARLSLAIYLLAELAAVVAVAMLVGIGWTIVLLLGTGLIGAVLLRINGVKAMRSYREAVTESKPPGPAVVSGVLGVAGAVLLLLPGFVSDVAGLMCVLPGTRSLLRPLVTRFLEKRVDSPSMNRFFGPRVVRPQQSHQHRADPSFDADEVIEGEVVDGDVESPPRRRPDEGGNGTGPKPLT</sequence>
<comment type="caution">
    <text evidence="3">The sequence shown here is derived from an EMBL/GenBank/DDBJ whole genome shotgun (WGS) entry which is preliminary data.</text>
</comment>
<evidence type="ECO:0000313" key="4">
    <source>
        <dbReference type="Proteomes" id="UP000317043"/>
    </source>
</evidence>
<evidence type="ECO:0000256" key="2">
    <source>
        <dbReference type="SAM" id="Phobius"/>
    </source>
</evidence>
<protein>
    <submittedName>
        <fullName evidence="3">UPF0716 protein FxsA</fullName>
    </submittedName>
</protein>
<dbReference type="AlphaFoldDB" id="A0A543B4B7"/>
<gene>
    <name evidence="3" type="ORF">FB566_5243</name>
</gene>
<dbReference type="PANTHER" id="PTHR35335">
    <property type="entry name" value="UPF0716 PROTEIN FXSA"/>
    <property type="match status" value="1"/>
</dbReference>
<dbReference type="NCBIfam" id="NF008528">
    <property type="entry name" value="PRK11463.1-2"/>
    <property type="match status" value="1"/>
</dbReference>
<dbReference type="FunCoup" id="A0A543B4B7">
    <property type="interactions" value="1"/>
</dbReference>
<keyword evidence="2" id="KW-1133">Transmembrane helix</keyword>
<feature type="transmembrane region" description="Helical" evidence="2">
    <location>
        <begin position="12"/>
        <end position="32"/>
    </location>
</feature>
<keyword evidence="4" id="KW-1185">Reference proteome</keyword>
<evidence type="ECO:0000313" key="3">
    <source>
        <dbReference type="EMBL" id="TQL79633.1"/>
    </source>
</evidence>
<evidence type="ECO:0000256" key="1">
    <source>
        <dbReference type="SAM" id="MobiDB-lite"/>
    </source>
</evidence>